<accession>A0ABX4EBV6</accession>
<name>A0ABX4EBV6_9BACI</name>
<comment type="similarity">
    <text evidence="2">Belongs to the SscA family.</text>
</comment>
<keyword evidence="5 6" id="KW-0472">Membrane</keyword>
<comment type="subcellular location">
    <subcellularLocation>
        <location evidence="1">Membrane</location>
        <topology evidence="1">Single-pass membrane protein</topology>
    </subcellularLocation>
</comment>
<evidence type="ECO:0000313" key="7">
    <source>
        <dbReference type="EMBL" id="OXS79937.1"/>
    </source>
</evidence>
<comment type="caution">
    <text evidence="7">The sequence shown here is derived from an EMBL/GenBank/DDBJ whole genome shotgun (WGS) entry which is preliminary data.</text>
</comment>
<evidence type="ECO:0000256" key="6">
    <source>
        <dbReference type="SAM" id="Phobius"/>
    </source>
</evidence>
<organism evidence="7 8">
    <name type="scientific">Domibacillus enclensis</name>
    <dbReference type="NCBI Taxonomy" id="1017273"/>
    <lineage>
        <taxon>Bacteria</taxon>
        <taxon>Bacillati</taxon>
        <taxon>Bacillota</taxon>
        <taxon>Bacilli</taxon>
        <taxon>Bacillales</taxon>
        <taxon>Bacillaceae</taxon>
        <taxon>Domibacillus</taxon>
    </lineage>
</organism>
<dbReference type="InterPro" id="IPR010070">
    <property type="entry name" value="YjcZ-like"/>
</dbReference>
<evidence type="ECO:0000313" key="8">
    <source>
        <dbReference type="Proteomes" id="UP000215545"/>
    </source>
</evidence>
<keyword evidence="3 6" id="KW-0812">Transmembrane</keyword>
<evidence type="ECO:0000256" key="3">
    <source>
        <dbReference type="ARBA" id="ARBA00022692"/>
    </source>
</evidence>
<gene>
    <name evidence="7" type="ORF">B1B05_00155</name>
</gene>
<dbReference type="NCBIfam" id="TIGR01732">
    <property type="entry name" value="tiny_TM_bacill"/>
    <property type="match status" value="1"/>
</dbReference>
<sequence length="68" mass="7307">MAFGQSRYQLERFLPFCPGGIETLEYTIVQEVVAMSGNKSGHNGGDGSSLALVVVLFILLIIIGTSFL</sequence>
<protein>
    <recommendedName>
        <fullName evidence="9">Sporulation protein YjcZ</fullName>
    </recommendedName>
</protein>
<keyword evidence="4 6" id="KW-1133">Transmembrane helix</keyword>
<dbReference type="Proteomes" id="UP000215545">
    <property type="component" value="Unassembled WGS sequence"/>
</dbReference>
<evidence type="ECO:0000256" key="1">
    <source>
        <dbReference type="ARBA" id="ARBA00004167"/>
    </source>
</evidence>
<proteinExistence type="inferred from homology"/>
<evidence type="ECO:0008006" key="9">
    <source>
        <dbReference type="Google" id="ProtNLM"/>
    </source>
</evidence>
<evidence type="ECO:0000256" key="2">
    <source>
        <dbReference type="ARBA" id="ARBA00010221"/>
    </source>
</evidence>
<evidence type="ECO:0000256" key="5">
    <source>
        <dbReference type="ARBA" id="ARBA00023136"/>
    </source>
</evidence>
<reference evidence="8" key="1">
    <citation type="submission" date="2017-03" db="EMBL/GenBank/DDBJ databases">
        <title>Bacillus sp. V-88(T) DSM27956, whole genome shotgun sequencing project.</title>
        <authorList>
            <person name="Dastager S.G."/>
            <person name="Neurgaonkar P.S."/>
            <person name="Dharne M.S."/>
        </authorList>
    </citation>
    <scope>NUCLEOTIDE SEQUENCE [LARGE SCALE GENOMIC DNA]</scope>
    <source>
        <strain evidence="8">DSM 25145</strain>
    </source>
</reference>
<feature type="transmembrane region" description="Helical" evidence="6">
    <location>
        <begin position="49"/>
        <end position="67"/>
    </location>
</feature>
<keyword evidence="8" id="KW-1185">Reference proteome</keyword>
<dbReference type="EMBL" id="MWSK01000001">
    <property type="protein sequence ID" value="OXS79937.1"/>
    <property type="molecule type" value="Genomic_DNA"/>
</dbReference>
<evidence type="ECO:0000256" key="4">
    <source>
        <dbReference type="ARBA" id="ARBA00022989"/>
    </source>
</evidence>
<dbReference type="Pfam" id="PF09680">
    <property type="entry name" value="YjcZ_2"/>
    <property type="match status" value="1"/>
</dbReference>